<protein>
    <recommendedName>
        <fullName evidence="4">Histidine utilization repressor</fullName>
    </recommendedName>
</protein>
<dbReference type="PANTHER" id="PTHR44846">
    <property type="entry name" value="MANNOSYL-D-GLYCERATE TRANSPORT/METABOLISM SYSTEM REPRESSOR MNGR-RELATED"/>
    <property type="match status" value="1"/>
</dbReference>
<dbReference type="InterPro" id="IPR000524">
    <property type="entry name" value="Tscrpt_reg_HTH_GntR"/>
</dbReference>
<gene>
    <name evidence="7" type="primary">hutC</name>
    <name evidence="7" type="ORF">WG926_23330</name>
</gene>
<organism evidence="7 8">
    <name type="scientific">Tistrella arctica</name>
    <dbReference type="NCBI Taxonomy" id="3133430"/>
    <lineage>
        <taxon>Bacteria</taxon>
        <taxon>Pseudomonadati</taxon>
        <taxon>Pseudomonadota</taxon>
        <taxon>Alphaproteobacteria</taxon>
        <taxon>Geminicoccales</taxon>
        <taxon>Geminicoccaceae</taxon>
        <taxon>Tistrella</taxon>
    </lineage>
</organism>
<dbReference type="InterPro" id="IPR010248">
    <property type="entry name" value="His_ut_repres"/>
</dbReference>
<dbReference type="EMBL" id="JBBKTW010000010">
    <property type="protein sequence ID" value="MEN2991265.1"/>
    <property type="molecule type" value="Genomic_DNA"/>
</dbReference>
<dbReference type="Pfam" id="PF07702">
    <property type="entry name" value="UTRA"/>
    <property type="match status" value="1"/>
</dbReference>
<dbReference type="InterPro" id="IPR028978">
    <property type="entry name" value="Chorismate_lyase_/UTRA_dom_sf"/>
</dbReference>
<keyword evidence="3" id="KW-0804">Transcription</keyword>
<dbReference type="PANTHER" id="PTHR44846:SF16">
    <property type="entry name" value="TRANSCRIPTIONAL REGULATOR PHNF-RELATED"/>
    <property type="match status" value="1"/>
</dbReference>
<feature type="region of interest" description="Disordered" evidence="5">
    <location>
        <begin position="1"/>
        <end position="22"/>
    </location>
</feature>
<proteinExistence type="predicted"/>
<dbReference type="SUPFAM" id="SSF64288">
    <property type="entry name" value="Chorismate lyase-like"/>
    <property type="match status" value="1"/>
</dbReference>
<evidence type="ECO:0000256" key="3">
    <source>
        <dbReference type="ARBA" id="ARBA00023163"/>
    </source>
</evidence>
<evidence type="ECO:0000256" key="4">
    <source>
        <dbReference type="NCBIfam" id="TIGR02018"/>
    </source>
</evidence>
<dbReference type="PROSITE" id="PS50949">
    <property type="entry name" value="HTH_GNTR"/>
    <property type="match status" value="1"/>
</dbReference>
<evidence type="ECO:0000256" key="2">
    <source>
        <dbReference type="ARBA" id="ARBA00023125"/>
    </source>
</evidence>
<name>A0ABU9YRV0_9PROT</name>
<dbReference type="SMART" id="SM00866">
    <property type="entry name" value="UTRA"/>
    <property type="match status" value="1"/>
</dbReference>
<evidence type="ECO:0000313" key="7">
    <source>
        <dbReference type="EMBL" id="MEN2991265.1"/>
    </source>
</evidence>
<dbReference type="CDD" id="cd07377">
    <property type="entry name" value="WHTH_GntR"/>
    <property type="match status" value="1"/>
</dbReference>
<dbReference type="Pfam" id="PF00392">
    <property type="entry name" value="GntR"/>
    <property type="match status" value="1"/>
</dbReference>
<dbReference type="InterPro" id="IPR036390">
    <property type="entry name" value="WH_DNA-bd_sf"/>
</dbReference>
<evidence type="ECO:0000256" key="5">
    <source>
        <dbReference type="SAM" id="MobiDB-lite"/>
    </source>
</evidence>
<dbReference type="SMART" id="SM00345">
    <property type="entry name" value="HTH_GNTR"/>
    <property type="match status" value="1"/>
</dbReference>
<reference evidence="7 8" key="1">
    <citation type="submission" date="2024-03" db="EMBL/GenBank/DDBJ databases">
        <title>High-quality draft genome sequencing of Tistrella sp. BH-R2-4.</title>
        <authorList>
            <person name="Dong C."/>
        </authorList>
    </citation>
    <scope>NUCLEOTIDE SEQUENCE [LARGE SCALE GENOMIC DNA]</scope>
    <source>
        <strain evidence="7 8">BH-R2-4</strain>
    </source>
</reference>
<evidence type="ECO:0000259" key="6">
    <source>
        <dbReference type="PROSITE" id="PS50949"/>
    </source>
</evidence>
<dbReference type="Proteomes" id="UP001413721">
    <property type="component" value="Unassembled WGS sequence"/>
</dbReference>
<dbReference type="Gene3D" id="3.40.1410.10">
    <property type="entry name" value="Chorismate lyase-like"/>
    <property type="match status" value="1"/>
</dbReference>
<sequence>MTDIAMPIEATTPAPAGPDGLRDLPLYEQLKARIKARIDAGDWPANHRVPSENELVEALGVSRMTANRALRELATEGVILRIQGKGSFVAPAKRSAPFLGVRNIADEIAERGAVHTAVITLSQAENCGPELADALEVAMGAQVFHTVIVHREDDVPIQIEDRFVNPAVAPDYLAQDFHGTTPNAYLTALAPIARTEQSVEAILPKAWECRLLSIARTEPCLMVRRRTWSVAQRAEARVVTSVRLLYPGTRYRLESAY</sequence>
<dbReference type="NCBIfam" id="TIGR02018">
    <property type="entry name" value="his_ut_repres"/>
    <property type="match status" value="1"/>
</dbReference>
<dbReference type="PRINTS" id="PR00035">
    <property type="entry name" value="HTHGNTR"/>
</dbReference>
<dbReference type="SUPFAM" id="SSF46785">
    <property type="entry name" value="Winged helix' DNA-binding domain"/>
    <property type="match status" value="1"/>
</dbReference>
<keyword evidence="8" id="KW-1185">Reference proteome</keyword>
<dbReference type="Gene3D" id="1.10.10.10">
    <property type="entry name" value="Winged helix-like DNA-binding domain superfamily/Winged helix DNA-binding domain"/>
    <property type="match status" value="1"/>
</dbReference>
<comment type="caution">
    <text evidence="7">The sequence shown here is derived from an EMBL/GenBank/DDBJ whole genome shotgun (WGS) entry which is preliminary data.</text>
</comment>
<evidence type="ECO:0000313" key="8">
    <source>
        <dbReference type="Proteomes" id="UP001413721"/>
    </source>
</evidence>
<dbReference type="InterPro" id="IPR050679">
    <property type="entry name" value="Bact_HTH_transcr_reg"/>
</dbReference>
<keyword evidence="1" id="KW-0805">Transcription regulation</keyword>
<feature type="domain" description="HTH gntR-type" evidence="6">
    <location>
        <begin position="24"/>
        <end position="92"/>
    </location>
</feature>
<keyword evidence="2" id="KW-0238">DNA-binding</keyword>
<accession>A0ABU9YRV0</accession>
<evidence type="ECO:0000256" key="1">
    <source>
        <dbReference type="ARBA" id="ARBA00023015"/>
    </source>
</evidence>
<dbReference type="InterPro" id="IPR036388">
    <property type="entry name" value="WH-like_DNA-bd_sf"/>
</dbReference>
<dbReference type="InterPro" id="IPR011663">
    <property type="entry name" value="UTRA"/>
</dbReference>